<evidence type="ECO:0000313" key="5">
    <source>
        <dbReference type="EMBL" id="PCS00884.1"/>
    </source>
</evidence>
<evidence type="ECO:0000313" key="6">
    <source>
        <dbReference type="Proteomes" id="UP000218181"/>
    </source>
</evidence>
<dbReference type="AlphaFoldDB" id="A0A2A5RNG7"/>
<feature type="transmembrane region" description="Helical" evidence="3">
    <location>
        <begin position="12"/>
        <end position="32"/>
    </location>
</feature>
<dbReference type="RefSeq" id="WP_096817035.1">
    <property type="nucleotide sequence ID" value="NZ_JXJU01000002.1"/>
</dbReference>
<protein>
    <submittedName>
        <fullName evidence="5">Transporter</fullName>
    </submittedName>
</protein>
<evidence type="ECO:0000259" key="4">
    <source>
        <dbReference type="Pfam" id="PF00892"/>
    </source>
</evidence>
<gene>
    <name evidence="5" type="ORF">RT41_GL000674</name>
</gene>
<dbReference type="OrthoDB" id="9810818at2"/>
<evidence type="ECO:0000256" key="1">
    <source>
        <dbReference type="ARBA" id="ARBA00004127"/>
    </source>
</evidence>
<name>A0A2A5RNG7_9LACT</name>
<dbReference type="Proteomes" id="UP000218181">
    <property type="component" value="Unassembled WGS sequence"/>
</dbReference>
<dbReference type="SUPFAM" id="SSF103481">
    <property type="entry name" value="Multidrug resistance efflux transporter EmrE"/>
    <property type="match status" value="2"/>
</dbReference>
<feature type="domain" description="EamA" evidence="4">
    <location>
        <begin position="162"/>
        <end position="294"/>
    </location>
</feature>
<comment type="caution">
    <text evidence="5">The sequence shown here is derived from an EMBL/GenBank/DDBJ whole genome shotgun (WGS) entry which is preliminary data.</text>
</comment>
<feature type="transmembrane region" description="Helical" evidence="3">
    <location>
        <begin position="38"/>
        <end position="57"/>
    </location>
</feature>
<dbReference type="InterPro" id="IPR000620">
    <property type="entry name" value="EamA_dom"/>
</dbReference>
<dbReference type="STRING" id="1291764.GCA_001311235_01278"/>
<organism evidence="5 6">
    <name type="scientific">Lactococcus fujiensis JCM 16395</name>
    <dbReference type="NCBI Taxonomy" id="1291764"/>
    <lineage>
        <taxon>Bacteria</taxon>
        <taxon>Bacillati</taxon>
        <taxon>Bacillota</taxon>
        <taxon>Bacilli</taxon>
        <taxon>Lactobacillales</taxon>
        <taxon>Streptococcaceae</taxon>
        <taxon>Lactococcus</taxon>
    </lineage>
</organism>
<comment type="subcellular location">
    <subcellularLocation>
        <location evidence="1">Endomembrane system</location>
        <topology evidence="1">Multi-pass membrane protein</topology>
    </subcellularLocation>
</comment>
<evidence type="ECO:0000256" key="2">
    <source>
        <dbReference type="ARBA" id="ARBA00007362"/>
    </source>
</evidence>
<keyword evidence="3" id="KW-0472">Membrane</keyword>
<feature type="transmembrane region" description="Helical" evidence="3">
    <location>
        <begin position="108"/>
        <end position="124"/>
    </location>
</feature>
<keyword evidence="3" id="KW-0812">Transmembrane</keyword>
<reference evidence="5 6" key="1">
    <citation type="submission" date="2014-12" db="EMBL/GenBank/DDBJ databases">
        <title>Draft genome sequences of 10 type strains of Lactococcus.</title>
        <authorList>
            <person name="Sun Z."/>
            <person name="Zhong Z."/>
            <person name="Liu W."/>
            <person name="Zhang W."/>
            <person name="Zhang H."/>
        </authorList>
    </citation>
    <scope>NUCLEOTIDE SEQUENCE [LARGE SCALE GENOMIC DNA]</scope>
    <source>
        <strain evidence="5 6">JCM 16395</strain>
    </source>
</reference>
<dbReference type="GO" id="GO:0016020">
    <property type="term" value="C:membrane"/>
    <property type="evidence" value="ECO:0007669"/>
    <property type="project" value="InterPro"/>
</dbReference>
<keyword evidence="6" id="KW-1185">Reference proteome</keyword>
<sequence length="298" mass="33001">MTTQQKIFKGTMLAIFAGILWGVSGIFGQLFFEAYHGDALWITSFRLLVAGLILLGMSYIKSPKTFWDLVKKKQNWPVILLYAFGGVFSVQFFYYWTIQLSNSATATILQYTSPVFILIYAAIFNRRMPKLNSTLLVLGAMFGVFLLITNGNVNNLTIKPLALVTGVIAAVAVVIYSLAPRRILRQYGSLNVAGWGMMMAGIGSNMIHPFWKIDFKIEPLSIFYISIIAIVGTAIAFLLWLQATEYVSPLVVNVATATEPLTSVLVSVPLFGLVLTPLSIFAMVLVVICVIFLSRNEE</sequence>
<keyword evidence="3" id="KW-1133">Transmembrane helix</keyword>
<dbReference type="Pfam" id="PF00892">
    <property type="entry name" value="EamA"/>
    <property type="match status" value="2"/>
</dbReference>
<feature type="transmembrane region" description="Helical" evidence="3">
    <location>
        <begin position="161"/>
        <end position="179"/>
    </location>
</feature>
<feature type="transmembrane region" description="Helical" evidence="3">
    <location>
        <begin position="78"/>
        <end position="96"/>
    </location>
</feature>
<comment type="similarity">
    <text evidence="2">Belongs to the EamA transporter family.</text>
</comment>
<dbReference type="EMBL" id="JXJU01000002">
    <property type="protein sequence ID" value="PCS00884.1"/>
    <property type="molecule type" value="Genomic_DNA"/>
</dbReference>
<feature type="domain" description="EamA" evidence="4">
    <location>
        <begin position="9"/>
        <end position="148"/>
    </location>
</feature>
<dbReference type="PANTHER" id="PTHR22911:SF79">
    <property type="entry name" value="MOBA-LIKE NTP TRANSFERASE DOMAIN-CONTAINING PROTEIN"/>
    <property type="match status" value="1"/>
</dbReference>
<evidence type="ECO:0000256" key="3">
    <source>
        <dbReference type="SAM" id="Phobius"/>
    </source>
</evidence>
<feature type="transmembrane region" description="Helical" evidence="3">
    <location>
        <begin position="222"/>
        <end position="241"/>
    </location>
</feature>
<feature type="transmembrane region" description="Helical" evidence="3">
    <location>
        <begin position="131"/>
        <end position="149"/>
    </location>
</feature>
<dbReference type="InterPro" id="IPR037185">
    <property type="entry name" value="EmrE-like"/>
</dbReference>
<feature type="transmembrane region" description="Helical" evidence="3">
    <location>
        <begin position="270"/>
        <end position="293"/>
    </location>
</feature>
<dbReference type="PANTHER" id="PTHR22911">
    <property type="entry name" value="ACYL-MALONYL CONDENSING ENZYME-RELATED"/>
    <property type="match status" value="1"/>
</dbReference>
<proteinExistence type="inferred from homology"/>
<accession>A0A2A5RNG7</accession>